<dbReference type="SUPFAM" id="SSF55729">
    <property type="entry name" value="Acyl-CoA N-acyltransferases (Nat)"/>
    <property type="match status" value="1"/>
</dbReference>
<proteinExistence type="predicted"/>
<protein>
    <submittedName>
        <fullName evidence="1">GNAT family N-acetyltransferase</fullName>
    </submittedName>
</protein>
<evidence type="ECO:0000313" key="2">
    <source>
        <dbReference type="Proteomes" id="UP000305729"/>
    </source>
</evidence>
<dbReference type="Pfam" id="PF13508">
    <property type="entry name" value="Acetyltransf_7"/>
    <property type="match status" value="1"/>
</dbReference>
<reference evidence="1 2" key="1">
    <citation type="submission" date="2019-10" db="EMBL/GenBank/DDBJ databases">
        <title>Pseudoalteromonas rubra S4059.</title>
        <authorList>
            <person name="Paulsen S."/>
            <person name="Wang X."/>
        </authorList>
    </citation>
    <scope>NUCLEOTIDE SEQUENCE [LARGE SCALE GENOMIC DNA]</scope>
    <source>
        <strain evidence="1 2">S4059</strain>
    </source>
</reference>
<dbReference type="InterPro" id="IPR016181">
    <property type="entry name" value="Acyl_CoA_acyltransferase"/>
</dbReference>
<sequence>MALLLEADPSEHNIRQYMQDAWCYVVKAQRQIVAACVVGPKNASCVEIFNVSVLPAFQQLGIGTELLKYVLAELVEKQVIRAELSTGTFGYQLTYYQRLGFRVGSVVKDHFVCHYAEPIIEDGIQHKDALRLYINLGDSDGA</sequence>
<organism evidence="1 2">
    <name type="scientific">Pseudoalteromonas rubra</name>
    <dbReference type="NCBI Taxonomy" id="43658"/>
    <lineage>
        <taxon>Bacteria</taxon>
        <taxon>Pseudomonadati</taxon>
        <taxon>Pseudomonadota</taxon>
        <taxon>Gammaproteobacteria</taxon>
        <taxon>Alteromonadales</taxon>
        <taxon>Pseudoalteromonadaceae</taxon>
        <taxon>Pseudoalteromonas</taxon>
    </lineage>
</organism>
<dbReference type="InterPro" id="IPR000182">
    <property type="entry name" value="GNAT_dom"/>
</dbReference>
<dbReference type="Gene3D" id="3.40.630.30">
    <property type="match status" value="1"/>
</dbReference>
<dbReference type="PROSITE" id="PS51186">
    <property type="entry name" value="GNAT"/>
    <property type="match status" value="1"/>
</dbReference>
<dbReference type="EMBL" id="CP045429">
    <property type="protein sequence ID" value="QPB85185.1"/>
    <property type="molecule type" value="Genomic_DNA"/>
</dbReference>
<accession>A0A5S3UUP7</accession>
<dbReference type="GO" id="GO:0016747">
    <property type="term" value="F:acyltransferase activity, transferring groups other than amino-acyl groups"/>
    <property type="evidence" value="ECO:0007669"/>
    <property type="project" value="InterPro"/>
</dbReference>
<dbReference type="Proteomes" id="UP000305729">
    <property type="component" value="Chromosome 1"/>
</dbReference>
<keyword evidence="1" id="KW-0808">Transferase</keyword>
<gene>
    <name evidence="1" type="ORF">CWC22_015830</name>
</gene>
<dbReference type="AlphaFoldDB" id="A0A5S3UUP7"/>
<dbReference type="CDD" id="cd04301">
    <property type="entry name" value="NAT_SF"/>
    <property type="match status" value="1"/>
</dbReference>
<evidence type="ECO:0000313" key="1">
    <source>
        <dbReference type="EMBL" id="QPB85185.1"/>
    </source>
</evidence>
<name>A0A5S3UUP7_9GAMM</name>